<dbReference type="TCDB" id="9.A.10.2.2">
    <property type="family name" value="the oligomeric probable pore-forming spoiia toxin (spoiia) family"/>
</dbReference>
<name>W4V7Z9_9FIRM</name>
<comment type="caution">
    <text evidence="2">The sequence shown here is derived from an EMBL/GenBank/DDBJ whole genome shotgun (WGS) entry which is preliminary data.</text>
</comment>
<dbReference type="RefSeq" id="WP_243467523.1">
    <property type="nucleotide sequence ID" value="NZ_BAVR01000034.1"/>
</dbReference>
<evidence type="ECO:0000313" key="3">
    <source>
        <dbReference type="Proteomes" id="UP000019109"/>
    </source>
</evidence>
<evidence type="ECO:0000313" key="2">
    <source>
        <dbReference type="EMBL" id="GAE89316.1"/>
    </source>
</evidence>
<reference evidence="2" key="1">
    <citation type="journal article" date="2014" name="Genome Announc.">
        <title>Draft Genome Sequence of Clostridium straminisolvens Strain JCM 21531T, Isolated from a Cellulose-Degrading Bacterial Community.</title>
        <authorList>
            <person name="Yuki M."/>
            <person name="Oshima K."/>
            <person name="Suda W."/>
            <person name="Sakamoto M."/>
            <person name="Kitamura K."/>
            <person name="Iida T."/>
            <person name="Hattori M."/>
            <person name="Ohkuma M."/>
        </authorList>
    </citation>
    <scope>NUCLEOTIDE SEQUENCE [LARGE SCALE GENOMIC DNA]</scope>
    <source>
        <strain evidence="2">JCM 21531</strain>
    </source>
</reference>
<proteinExistence type="predicted"/>
<feature type="transmembrane region" description="Helical" evidence="1">
    <location>
        <begin position="65"/>
        <end position="83"/>
    </location>
</feature>
<protein>
    <submittedName>
        <fullName evidence="2">Uncharacterized protein</fullName>
    </submittedName>
</protein>
<dbReference type="EMBL" id="BAVR01000034">
    <property type="protein sequence ID" value="GAE89316.1"/>
    <property type="molecule type" value="Genomic_DNA"/>
</dbReference>
<keyword evidence="1" id="KW-0812">Transmembrane</keyword>
<dbReference type="AlphaFoldDB" id="W4V7Z9"/>
<feature type="transmembrane region" description="Helical" evidence="1">
    <location>
        <begin position="35"/>
        <end position="53"/>
    </location>
</feature>
<feature type="transmembrane region" description="Helical" evidence="1">
    <location>
        <begin position="7"/>
        <end position="23"/>
    </location>
</feature>
<keyword evidence="1" id="KW-1133">Transmembrane helix</keyword>
<feature type="transmembrane region" description="Helical" evidence="1">
    <location>
        <begin position="103"/>
        <end position="122"/>
    </location>
</feature>
<accession>W4V7Z9</accession>
<sequence>MKKVFKQIILCIFPLFIVGMHYFTENNFFEENRPLYIVGFGLLIYTFFNYYYSENSKREHFIRKVYFIYTYFFIIFIYPKVLYNNDSYNLWANNGGILNFNTTASVCIIIAIISFLIYLFIISDFHISEVSLGNAFGNAKVSMLKEKYTEEINNQFENTNQLIEKIRIEGKLLEGMREYCEKVVYKFEQDKIFSIFSEYQILLTEYFKEQEENIKVTVLRELNEAELKEEFHLKSGEINILKYKLENDEICSIESNNSYYLFIPFYYVFEEFFNDEKPVYIVLESQIPIICEVESIIINNLLLKFCDDAMYLIV</sequence>
<dbReference type="STRING" id="1294263.JCM21531_2829"/>
<gene>
    <name evidence="2" type="ORF">JCM21531_2829</name>
</gene>
<evidence type="ECO:0000256" key="1">
    <source>
        <dbReference type="SAM" id="Phobius"/>
    </source>
</evidence>
<keyword evidence="1" id="KW-0472">Membrane</keyword>
<keyword evidence="3" id="KW-1185">Reference proteome</keyword>
<dbReference type="Proteomes" id="UP000019109">
    <property type="component" value="Unassembled WGS sequence"/>
</dbReference>
<organism evidence="2 3">
    <name type="scientific">Acetivibrio straminisolvens JCM 21531</name>
    <dbReference type="NCBI Taxonomy" id="1294263"/>
    <lineage>
        <taxon>Bacteria</taxon>
        <taxon>Bacillati</taxon>
        <taxon>Bacillota</taxon>
        <taxon>Clostridia</taxon>
        <taxon>Eubacteriales</taxon>
        <taxon>Oscillospiraceae</taxon>
        <taxon>Acetivibrio</taxon>
    </lineage>
</organism>